<dbReference type="WBParaSite" id="PEQ_0000175601-mRNA-1">
    <property type="protein sequence ID" value="PEQ_0000175601-mRNA-1"/>
    <property type="gene ID" value="PEQ_0000175601"/>
</dbReference>
<accession>A0A914R5M7</accession>
<reference evidence="2" key="1">
    <citation type="submission" date="2022-11" db="UniProtKB">
        <authorList>
            <consortium name="WormBaseParasite"/>
        </authorList>
    </citation>
    <scope>IDENTIFICATION</scope>
</reference>
<evidence type="ECO:0000313" key="1">
    <source>
        <dbReference type="Proteomes" id="UP000887564"/>
    </source>
</evidence>
<protein>
    <submittedName>
        <fullName evidence="2">Uncharacterized protein</fullName>
    </submittedName>
</protein>
<name>A0A914R5M7_PAREQ</name>
<proteinExistence type="predicted"/>
<organism evidence="1 2">
    <name type="scientific">Parascaris equorum</name>
    <name type="common">Equine roundworm</name>
    <dbReference type="NCBI Taxonomy" id="6256"/>
    <lineage>
        <taxon>Eukaryota</taxon>
        <taxon>Metazoa</taxon>
        <taxon>Ecdysozoa</taxon>
        <taxon>Nematoda</taxon>
        <taxon>Chromadorea</taxon>
        <taxon>Rhabditida</taxon>
        <taxon>Spirurina</taxon>
        <taxon>Ascaridomorpha</taxon>
        <taxon>Ascaridoidea</taxon>
        <taxon>Ascarididae</taxon>
        <taxon>Parascaris</taxon>
    </lineage>
</organism>
<keyword evidence="1" id="KW-1185">Reference proteome</keyword>
<dbReference type="AlphaFoldDB" id="A0A914R5M7"/>
<dbReference type="Proteomes" id="UP000887564">
    <property type="component" value="Unplaced"/>
</dbReference>
<sequence>MGNLAAKGCQEKMLPTARVLLARVHTLVLFIVEKKKMETSEDLRNSLPD</sequence>
<evidence type="ECO:0000313" key="2">
    <source>
        <dbReference type="WBParaSite" id="PEQ_0000175601-mRNA-1"/>
    </source>
</evidence>